<dbReference type="Proteomes" id="UP000189580">
    <property type="component" value="Chromosome c"/>
</dbReference>
<dbReference type="GeneID" id="30036298"/>
<dbReference type="SMART" id="SM00443">
    <property type="entry name" value="G_patch"/>
    <property type="match status" value="1"/>
</dbReference>
<dbReference type="Pfam" id="PF01585">
    <property type="entry name" value="G-patch"/>
    <property type="match status" value="1"/>
</dbReference>
<sequence>MNKHPGRPVASGNVFGSDSEEDASENVSKKHFNRLAEIGPVISSSEPEVREDDEDDDVDEEEDYMSMVLPGHEPEKDFDEINREELLSKAQGLTKEDISLRTNLKRSLIEREPENKGLKMMKLMGFKPGSSLGAASTESQLNKDQARSNEPIVIEIKKGRGGIGYDSALRDEVNKSVDVAIEKQKESKENFLSRISESYSDKKLSSQIKSAQKVALDLDATADGVEPETIYEAEDPFSVNIIYRSLVCEHQLNKKVRELRRNMENPSFDTNISVELLDMKGDDKSQKELEEFQLLEKSHQLFRVLIYLRSVYFYCMWCGFSYNDENDLEENCPGMLEQDH</sequence>
<dbReference type="GO" id="GO:0000776">
    <property type="term" value="C:kinetochore"/>
    <property type="evidence" value="ECO:0007669"/>
    <property type="project" value="TreeGrafter"/>
</dbReference>
<keyword evidence="4" id="KW-1185">Reference proteome</keyword>
<dbReference type="InterPro" id="IPR039249">
    <property type="entry name" value="GPATCH11"/>
</dbReference>
<dbReference type="PANTHER" id="PTHR21032">
    <property type="entry name" value="G PATCH DOMAIN-CONTAINING PROTEIN 11"/>
    <property type="match status" value="1"/>
</dbReference>
<dbReference type="GO" id="GO:0003676">
    <property type="term" value="F:nucleic acid binding"/>
    <property type="evidence" value="ECO:0007669"/>
    <property type="project" value="InterPro"/>
</dbReference>
<feature type="region of interest" description="Disordered" evidence="1">
    <location>
        <begin position="1"/>
        <end position="61"/>
    </location>
</feature>
<reference evidence="3 4" key="1">
    <citation type="submission" date="2016-02" db="EMBL/GenBank/DDBJ databases">
        <title>Complete genome sequence and transcriptome regulation of the pentose utilising yeast Sugiyamaella lignohabitans.</title>
        <authorList>
            <person name="Bellasio M."/>
            <person name="Peymann A."/>
            <person name="Valli M."/>
            <person name="Sipitzky M."/>
            <person name="Graf A."/>
            <person name="Sauer M."/>
            <person name="Marx H."/>
            <person name="Mattanovich D."/>
        </authorList>
    </citation>
    <scope>NUCLEOTIDE SEQUENCE [LARGE SCALE GENOMIC DNA]</scope>
    <source>
        <strain evidence="3 4">CBS 10342</strain>
    </source>
</reference>
<evidence type="ECO:0000313" key="4">
    <source>
        <dbReference type="Proteomes" id="UP000189580"/>
    </source>
</evidence>
<dbReference type="EMBL" id="CP014500">
    <property type="protein sequence ID" value="ANB11384.1"/>
    <property type="molecule type" value="Genomic_DNA"/>
</dbReference>
<name>A0A167C992_9ASCO</name>
<organism evidence="3 4">
    <name type="scientific">Sugiyamaella lignohabitans</name>
    <dbReference type="NCBI Taxonomy" id="796027"/>
    <lineage>
        <taxon>Eukaryota</taxon>
        <taxon>Fungi</taxon>
        <taxon>Dikarya</taxon>
        <taxon>Ascomycota</taxon>
        <taxon>Saccharomycotina</taxon>
        <taxon>Dipodascomycetes</taxon>
        <taxon>Dipodascales</taxon>
        <taxon>Trichomonascaceae</taxon>
        <taxon>Sugiyamaella</taxon>
    </lineage>
</organism>
<feature type="domain" description="G-patch" evidence="2">
    <location>
        <begin position="113"/>
        <end position="168"/>
    </location>
</feature>
<dbReference type="KEGG" id="slb:AWJ20_4193"/>
<evidence type="ECO:0000313" key="3">
    <source>
        <dbReference type="EMBL" id="ANB11384.1"/>
    </source>
</evidence>
<dbReference type="PANTHER" id="PTHR21032:SF0">
    <property type="entry name" value="G PATCH DOMAIN-CONTAINING PROTEIN 11"/>
    <property type="match status" value="1"/>
</dbReference>
<feature type="compositionally biased region" description="Acidic residues" evidence="1">
    <location>
        <begin position="49"/>
        <end position="61"/>
    </location>
</feature>
<dbReference type="InterPro" id="IPR025239">
    <property type="entry name" value="DUF4187"/>
</dbReference>
<dbReference type="AlphaFoldDB" id="A0A167C992"/>
<dbReference type="RefSeq" id="XP_018733861.1">
    <property type="nucleotide sequence ID" value="XM_018881253.1"/>
</dbReference>
<evidence type="ECO:0000259" key="2">
    <source>
        <dbReference type="PROSITE" id="PS50174"/>
    </source>
</evidence>
<dbReference type="InterPro" id="IPR000467">
    <property type="entry name" value="G_patch_dom"/>
</dbReference>
<dbReference type="OrthoDB" id="786951at2759"/>
<gene>
    <name evidence="3" type="ORF">AWJ20_4193</name>
</gene>
<evidence type="ECO:0000256" key="1">
    <source>
        <dbReference type="SAM" id="MobiDB-lite"/>
    </source>
</evidence>
<proteinExistence type="predicted"/>
<dbReference type="Pfam" id="PF13821">
    <property type="entry name" value="DUF4187"/>
    <property type="match status" value="1"/>
</dbReference>
<protein>
    <recommendedName>
        <fullName evidence="2">G-patch domain-containing protein</fullName>
    </recommendedName>
</protein>
<dbReference type="SMART" id="SM01173">
    <property type="entry name" value="DUF4187"/>
    <property type="match status" value="1"/>
</dbReference>
<accession>A0A167C992</accession>
<dbReference type="PROSITE" id="PS50174">
    <property type="entry name" value="G_PATCH"/>
    <property type="match status" value="1"/>
</dbReference>